<proteinExistence type="predicted"/>
<accession>A0ABP2MPE0</accession>
<feature type="domain" description="KAP NTPase" evidence="1">
    <location>
        <begin position="32"/>
        <end position="193"/>
    </location>
</feature>
<dbReference type="InterPro" id="IPR027417">
    <property type="entry name" value="P-loop_NTPase"/>
</dbReference>
<keyword evidence="3" id="KW-1185">Reference proteome</keyword>
<evidence type="ECO:0000259" key="1">
    <source>
        <dbReference type="Pfam" id="PF07693"/>
    </source>
</evidence>
<dbReference type="Pfam" id="PF07693">
    <property type="entry name" value="KAP_NTPase"/>
    <property type="match status" value="1"/>
</dbReference>
<dbReference type="EMBL" id="ADGH01000012">
    <property type="protein sequence ID" value="EHG24483.1"/>
    <property type="molecule type" value="Genomic_DNA"/>
</dbReference>
<gene>
    <name evidence="2" type="ORF">HMPREF9432_01333</name>
</gene>
<name>A0ABP2MPE0_9FIRM</name>
<dbReference type="InterPro" id="IPR011646">
    <property type="entry name" value="KAP_P-loop"/>
</dbReference>
<dbReference type="RefSeq" id="WP_006696591.1">
    <property type="nucleotide sequence ID" value="NZ_JH376859.1"/>
</dbReference>
<dbReference type="SUPFAM" id="SSF52540">
    <property type="entry name" value="P-loop containing nucleoside triphosphate hydrolases"/>
    <property type="match status" value="1"/>
</dbReference>
<evidence type="ECO:0000313" key="2">
    <source>
        <dbReference type="EMBL" id="EHG24483.1"/>
    </source>
</evidence>
<sequence>MSDNFSVQDKKWSAREEEINKVIIQYCKNYFYPYALLIDGAWGSGKSYFVRNKIIACWSKDMKVAPIYISLYGLRTVADFLDKVYIGMLEKKTCRHATGVLRIIKNIGVGWVLPGWGLGFLEKSMDEAQENLRETMFSMKNYCFILDDFERCMISMNEILGEISRMLEEHQAKVLIVANESEIGFHNIQQNVEMKTIAAALACQQANETGSKAKNGGDSTEDVKNNIKEFREGLFGAENSLYKKTKEKIIGQTLYYNPTIAEKIESVLENMTQKKTQEGEAFPQDFLEWIMKKQDFMVRLMEYFECRNLRTLEFAVSRFMELEQYIQWPSYDKNYVNALREHILYSSVHISVHFRERKAQRRSWQEDEVYTFHTMYHETAMFDEFSLYVILKFVEDYIYDGCVDQENINKGVERAAALIISRDRKRDDPLNALCRYHDLDDRNIICRLNSMKENLKNGAYGLGDYRSIMALCQELSKIGYQEADIASWIPLIKENLEKGNVSEDVVGAVFRIQDQDDPPYKKCLEEIEDYEFMQYTRPFEEQITDTLNNNLPVNTLISLIREDAPGFFSHGLFIKFPVKNLAEYLTQRPNSEIYQFYQMIRHHYHPENIKDFCQRDVEPLIQFIEILEEKEQAISDKMKLYNMRLLCGLAREVCDKMK</sequence>
<comment type="caution">
    <text evidence="2">The sequence shown here is derived from an EMBL/GenBank/DDBJ whole genome shotgun (WGS) entry which is preliminary data.</text>
</comment>
<reference evidence="2 3" key="1">
    <citation type="submission" date="2011-08" db="EMBL/GenBank/DDBJ databases">
        <title>The Genome Sequence of Selenomonas noxia F0398.</title>
        <authorList>
            <consortium name="The Broad Institute Genome Sequencing Platform"/>
            <person name="Earl A."/>
            <person name="Ward D."/>
            <person name="Feldgarden M."/>
            <person name="Gevers D."/>
            <person name="Izard J."/>
            <person name="Ganesan A."/>
            <person name="Blanton J.M."/>
            <person name="Baranova O.V."/>
            <person name="Tanner A.C."/>
            <person name="Dewhirst F.E."/>
            <person name="Young S.K."/>
            <person name="Zeng Q."/>
            <person name="Gargeya S."/>
            <person name="Fitzgerald M."/>
            <person name="Haas B."/>
            <person name="Abouelleil A."/>
            <person name="Alvarado L."/>
            <person name="Arachchi H.M."/>
            <person name="Berlin A."/>
            <person name="Brown A."/>
            <person name="Chapman S.B."/>
            <person name="Chen Z."/>
            <person name="Dunbar C."/>
            <person name="Freedman E."/>
            <person name="Gearin G."/>
            <person name="Gellesch M."/>
            <person name="Goldberg J."/>
            <person name="Griggs A."/>
            <person name="Gujja S."/>
            <person name="Heiman D."/>
            <person name="Howarth C."/>
            <person name="Larson L."/>
            <person name="Lui A."/>
            <person name="MacDonald P.J.P."/>
            <person name="Montmayeur A."/>
            <person name="Murphy C."/>
            <person name="Neiman D."/>
            <person name="Pearson M."/>
            <person name="Priest M."/>
            <person name="Roberts A."/>
            <person name="Saif S."/>
            <person name="Shea T."/>
            <person name="Shenoy N."/>
            <person name="Sisk P."/>
            <person name="Stolte C."/>
            <person name="Sykes S."/>
            <person name="Wortman J."/>
            <person name="Nusbaum C."/>
            <person name="Birren B."/>
        </authorList>
    </citation>
    <scope>NUCLEOTIDE SEQUENCE [LARGE SCALE GENOMIC DNA]</scope>
    <source>
        <strain evidence="2 3">F0398</strain>
    </source>
</reference>
<dbReference type="Gene3D" id="3.40.50.300">
    <property type="entry name" value="P-loop containing nucleotide triphosphate hydrolases"/>
    <property type="match status" value="1"/>
</dbReference>
<protein>
    <recommendedName>
        <fullName evidence="1">KAP NTPase domain-containing protein</fullName>
    </recommendedName>
</protein>
<organism evidence="2 3">
    <name type="scientific">Selenomonas noxia F0398</name>
    <dbReference type="NCBI Taxonomy" id="702437"/>
    <lineage>
        <taxon>Bacteria</taxon>
        <taxon>Bacillati</taxon>
        <taxon>Bacillota</taxon>
        <taxon>Negativicutes</taxon>
        <taxon>Selenomonadales</taxon>
        <taxon>Selenomonadaceae</taxon>
        <taxon>Selenomonas</taxon>
    </lineage>
</organism>
<dbReference type="Proteomes" id="UP000003175">
    <property type="component" value="Unassembled WGS sequence"/>
</dbReference>
<evidence type="ECO:0000313" key="3">
    <source>
        <dbReference type="Proteomes" id="UP000003175"/>
    </source>
</evidence>